<dbReference type="InterPro" id="IPR001841">
    <property type="entry name" value="Znf_RING"/>
</dbReference>
<keyword evidence="8" id="KW-1185">Reference proteome</keyword>
<evidence type="ECO:0000259" key="6">
    <source>
        <dbReference type="PROSITE" id="PS50089"/>
    </source>
</evidence>
<organism evidence="7 8">
    <name type="scientific">Neoarthrinium moseri</name>
    <dbReference type="NCBI Taxonomy" id="1658444"/>
    <lineage>
        <taxon>Eukaryota</taxon>
        <taxon>Fungi</taxon>
        <taxon>Dikarya</taxon>
        <taxon>Ascomycota</taxon>
        <taxon>Pezizomycotina</taxon>
        <taxon>Sordariomycetes</taxon>
        <taxon>Xylariomycetidae</taxon>
        <taxon>Amphisphaeriales</taxon>
        <taxon>Apiosporaceae</taxon>
        <taxon>Neoarthrinium</taxon>
    </lineage>
</organism>
<reference evidence="7" key="1">
    <citation type="submission" date="2021-03" db="EMBL/GenBank/DDBJ databases">
        <title>Revisited historic fungal species revealed as producer of novel bioactive compounds through whole genome sequencing and comparative genomics.</title>
        <authorList>
            <person name="Vignolle G.A."/>
            <person name="Hochenegger N."/>
            <person name="Mach R.L."/>
            <person name="Mach-Aigner A.R."/>
            <person name="Javad Rahimi M."/>
            <person name="Salim K.A."/>
            <person name="Chan C.M."/>
            <person name="Lim L.B.L."/>
            <person name="Cai F."/>
            <person name="Druzhinina I.S."/>
            <person name="U'Ren J.M."/>
            <person name="Derntl C."/>
        </authorList>
    </citation>
    <scope>NUCLEOTIDE SEQUENCE</scope>
    <source>
        <strain evidence="7">TUCIM 5799</strain>
    </source>
</reference>
<feature type="compositionally biased region" description="Basic and acidic residues" evidence="5">
    <location>
        <begin position="414"/>
        <end position="424"/>
    </location>
</feature>
<keyword evidence="2 4" id="KW-0863">Zinc-finger</keyword>
<evidence type="ECO:0000313" key="7">
    <source>
        <dbReference type="EMBL" id="KAI1859715.1"/>
    </source>
</evidence>
<dbReference type="GO" id="GO:0012505">
    <property type="term" value="C:endomembrane system"/>
    <property type="evidence" value="ECO:0007669"/>
    <property type="project" value="TreeGrafter"/>
</dbReference>
<evidence type="ECO:0000313" key="8">
    <source>
        <dbReference type="Proteomes" id="UP000829685"/>
    </source>
</evidence>
<keyword evidence="1" id="KW-0479">Metal-binding</keyword>
<feature type="compositionally biased region" description="Acidic residues" evidence="5">
    <location>
        <begin position="212"/>
        <end position="221"/>
    </location>
</feature>
<feature type="compositionally biased region" description="Basic and acidic residues" evidence="5">
    <location>
        <begin position="367"/>
        <end position="376"/>
    </location>
</feature>
<gene>
    <name evidence="7" type="ORF">JX265_010164</name>
</gene>
<dbReference type="Gene3D" id="3.30.40.10">
    <property type="entry name" value="Zinc/RING finger domain, C3HC4 (zinc finger)"/>
    <property type="match status" value="1"/>
</dbReference>
<dbReference type="EMBL" id="JAFIMR010000033">
    <property type="protein sequence ID" value="KAI1859715.1"/>
    <property type="molecule type" value="Genomic_DNA"/>
</dbReference>
<sequence>MDFSPPSNRGGLTPMSLDHQHSSPCPALRAAAAEQHQLPGVYSHPRGSHGYRYDPVHNGAAGGSWWHQPPPDVWSHPPIPPHLARSVPHMYAPPFPGPPGLMSPMGVPHGGAPQYLPFGLVDNYGSHGHPHPQGHPSPPYNPRPTIPSLDRIGGTAPTQHSQSGFGTPRESSVTMPPMPQSAADSASDGNRLFGGNGRNRRPTMPMPSSEPSSDEDSDPSDLETSTLRMLESISAGGPAFSGPDGGLRAAQLLRGTAAGKRVASKTAIASLESVKLSDLPESERTCIICYNDFGTQTPEGINEAPLRLPKCKHVFGDHCIKKWFEESDSCPYCRDKVPSEAQFRHTHPQAIFQYMRQHQIHTHRHQREAGSRDRAGENGGSPPFPMITDFHDFGNRRADLQVLRNSAWQYAERRSPPNEFGEGRRRTRARHGSLRGSPPSLRPNQHITSTTTGHSSSPFPPGGRPYPFNHAHRHSVAFASPAPPRLSDAPTFEPNISAPYMGSLPGMQNETAMPQHYPNPLASNDADAFRPGWHPVRTQPYTSTTISGPEVNMADAEGSPRVPSSHQRP</sequence>
<dbReference type="Proteomes" id="UP000829685">
    <property type="component" value="Unassembled WGS sequence"/>
</dbReference>
<feature type="region of interest" description="Disordered" evidence="5">
    <location>
        <begin position="119"/>
        <end position="223"/>
    </location>
</feature>
<comment type="caution">
    <text evidence="7">The sequence shown here is derived from an EMBL/GenBank/DDBJ whole genome shotgun (WGS) entry which is preliminary data.</text>
</comment>
<dbReference type="GO" id="GO:0043161">
    <property type="term" value="P:proteasome-mediated ubiquitin-dependent protein catabolic process"/>
    <property type="evidence" value="ECO:0007669"/>
    <property type="project" value="TreeGrafter"/>
</dbReference>
<evidence type="ECO:0000256" key="3">
    <source>
        <dbReference type="ARBA" id="ARBA00022833"/>
    </source>
</evidence>
<evidence type="ECO:0000256" key="1">
    <source>
        <dbReference type="ARBA" id="ARBA00022723"/>
    </source>
</evidence>
<name>A0A9P9WE75_9PEZI</name>
<feature type="compositionally biased region" description="Pro residues" evidence="5">
    <location>
        <begin position="133"/>
        <end position="145"/>
    </location>
</feature>
<dbReference type="PANTHER" id="PTHR22763:SF162">
    <property type="entry name" value="TRANSMEMBRANE E3 UBIQUITIN-PROTEIN LIGASE 1"/>
    <property type="match status" value="1"/>
</dbReference>
<evidence type="ECO:0000256" key="2">
    <source>
        <dbReference type="ARBA" id="ARBA00022771"/>
    </source>
</evidence>
<feature type="compositionally biased region" description="Polar residues" evidence="5">
    <location>
        <begin position="156"/>
        <end position="174"/>
    </location>
</feature>
<dbReference type="GO" id="GO:0061630">
    <property type="term" value="F:ubiquitin protein ligase activity"/>
    <property type="evidence" value="ECO:0007669"/>
    <property type="project" value="TreeGrafter"/>
</dbReference>
<feature type="region of interest" description="Disordered" evidence="5">
    <location>
        <begin position="414"/>
        <end position="462"/>
    </location>
</feature>
<evidence type="ECO:0000256" key="5">
    <source>
        <dbReference type="SAM" id="MobiDB-lite"/>
    </source>
</evidence>
<keyword evidence="3" id="KW-0862">Zinc</keyword>
<feature type="compositionally biased region" description="Low complexity" evidence="5">
    <location>
        <begin position="202"/>
        <end position="211"/>
    </location>
</feature>
<dbReference type="InterPro" id="IPR050731">
    <property type="entry name" value="HRD1_E3_ubiq-ligases"/>
</dbReference>
<feature type="domain" description="RING-type" evidence="6">
    <location>
        <begin position="286"/>
        <end position="334"/>
    </location>
</feature>
<accession>A0A9P9WE75</accession>
<proteinExistence type="predicted"/>
<dbReference type="GO" id="GO:0044695">
    <property type="term" value="C:Dsc E3 ubiquitin ligase complex"/>
    <property type="evidence" value="ECO:0007669"/>
    <property type="project" value="TreeGrafter"/>
</dbReference>
<feature type="region of interest" description="Disordered" evidence="5">
    <location>
        <begin position="362"/>
        <end position="382"/>
    </location>
</feature>
<dbReference type="PANTHER" id="PTHR22763">
    <property type="entry name" value="RING ZINC FINGER PROTEIN"/>
    <property type="match status" value="1"/>
</dbReference>
<protein>
    <recommendedName>
        <fullName evidence="6">RING-type domain-containing protein</fullName>
    </recommendedName>
</protein>
<feature type="region of interest" description="Disordered" evidence="5">
    <location>
        <begin position="522"/>
        <end position="569"/>
    </location>
</feature>
<evidence type="ECO:0000256" key="4">
    <source>
        <dbReference type="PROSITE-ProRule" id="PRU00175"/>
    </source>
</evidence>
<dbReference type="SUPFAM" id="SSF57850">
    <property type="entry name" value="RING/U-box"/>
    <property type="match status" value="1"/>
</dbReference>
<dbReference type="PROSITE" id="PS50089">
    <property type="entry name" value="ZF_RING_2"/>
    <property type="match status" value="1"/>
</dbReference>
<dbReference type="InterPro" id="IPR013083">
    <property type="entry name" value="Znf_RING/FYVE/PHD"/>
</dbReference>
<dbReference type="AlphaFoldDB" id="A0A9P9WE75"/>
<dbReference type="Pfam" id="PF13639">
    <property type="entry name" value="zf-RING_2"/>
    <property type="match status" value="1"/>
</dbReference>
<dbReference type="GO" id="GO:0008270">
    <property type="term" value="F:zinc ion binding"/>
    <property type="evidence" value="ECO:0007669"/>
    <property type="project" value="UniProtKB-KW"/>
</dbReference>
<feature type="compositionally biased region" description="Low complexity" evidence="5">
    <location>
        <begin position="448"/>
        <end position="457"/>
    </location>
</feature>
<feature type="region of interest" description="Disordered" evidence="5">
    <location>
        <begin position="1"/>
        <end position="26"/>
    </location>
</feature>